<comment type="caution">
    <text evidence="1">The sequence shown here is derived from an EMBL/GenBank/DDBJ whole genome shotgun (WGS) entry which is preliminary data.</text>
</comment>
<sequence length="265" mass="30598">MKNFNGGGRELPKVYTLPMLIFCVLFSAAAVIPAFGQEADGLRIKPNRLVWNYNYTLYDAVIFRPFNHERFYKGALEEYPKADLEKFEIGRYDVDTLKIKQIKIGDKIPDELWDLPLWIVNDYNGRDTTTLRQESDREWLIIDLWADFCGPCIKSMTAWESRFSDQNTNFTLLGNFDTNLTYRAVPSCRRFGYKSTQIIGKSAALLHHLFFWNDRRTGPTLWIKNGQLFGISNAGKLTETEYIDILSGKLAEIPSHAAYIYGSYI</sequence>
<evidence type="ECO:0008006" key="3">
    <source>
        <dbReference type="Google" id="ProtNLM"/>
    </source>
</evidence>
<dbReference type="STRING" id="1346330.M472_20620"/>
<dbReference type="OrthoDB" id="793244at2"/>
<evidence type="ECO:0000313" key="2">
    <source>
        <dbReference type="Proteomes" id="UP000016584"/>
    </source>
</evidence>
<dbReference type="InterPro" id="IPR036249">
    <property type="entry name" value="Thioredoxin-like_sf"/>
</dbReference>
<protein>
    <recommendedName>
        <fullName evidence="3">Thioredoxin domain-containing protein</fullName>
    </recommendedName>
</protein>
<dbReference type="Proteomes" id="UP000016584">
    <property type="component" value="Unassembled WGS sequence"/>
</dbReference>
<dbReference type="RefSeq" id="WP_021068600.1">
    <property type="nucleotide sequence ID" value="NZ_ATDL01000003.1"/>
</dbReference>
<name>U2J8B6_9SPHI</name>
<dbReference type="PATRIC" id="fig|1346330.5.peg.406"/>
<reference evidence="1 2" key="1">
    <citation type="journal article" date="2013" name="Genome Announc.">
        <title>The Draft Genome Sequence of Sphingomonas paucimobilis Strain HER1398 (Proteobacteria), Host to the Giant PAU Phage, Indicates That It Is a Member of the Genus Sphingobacterium (Bacteroidetes).</title>
        <authorList>
            <person name="White R.A.III."/>
            <person name="Suttle C.A."/>
        </authorList>
    </citation>
    <scope>NUCLEOTIDE SEQUENCE [LARGE SCALE GENOMIC DNA]</scope>
    <source>
        <strain evidence="1 2">HER1398</strain>
    </source>
</reference>
<gene>
    <name evidence="1" type="ORF">M472_20620</name>
</gene>
<keyword evidence="2" id="KW-1185">Reference proteome</keyword>
<dbReference type="Gene3D" id="3.40.30.10">
    <property type="entry name" value="Glutaredoxin"/>
    <property type="match status" value="1"/>
</dbReference>
<dbReference type="EMBL" id="ATDL01000003">
    <property type="protein sequence ID" value="ERJ61159.1"/>
    <property type="molecule type" value="Genomic_DNA"/>
</dbReference>
<proteinExistence type="predicted"/>
<dbReference type="SUPFAM" id="SSF52833">
    <property type="entry name" value="Thioredoxin-like"/>
    <property type="match status" value="1"/>
</dbReference>
<organism evidence="1 2">
    <name type="scientific">Sphingobacterium paucimobilis HER1398</name>
    <dbReference type="NCBI Taxonomy" id="1346330"/>
    <lineage>
        <taxon>Bacteria</taxon>
        <taxon>Pseudomonadati</taxon>
        <taxon>Bacteroidota</taxon>
        <taxon>Sphingobacteriia</taxon>
        <taxon>Sphingobacteriales</taxon>
        <taxon>Sphingobacteriaceae</taxon>
        <taxon>Sphingobacterium</taxon>
    </lineage>
</organism>
<dbReference type="AlphaFoldDB" id="U2J8B6"/>
<evidence type="ECO:0000313" key="1">
    <source>
        <dbReference type="EMBL" id="ERJ61159.1"/>
    </source>
</evidence>
<accession>U2J8B6</accession>
<dbReference type="eggNOG" id="COG0526">
    <property type="taxonomic scope" value="Bacteria"/>
</dbReference>